<dbReference type="EMBL" id="LGTE01000004">
    <property type="protein sequence ID" value="KNZ70416.1"/>
    <property type="molecule type" value="Genomic_DNA"/>
</dbReference>
<feature type="transmembrane region" description="Helical" evidence="1">
    <location>
        <begin position="41"/>
        <end position="60"/>
    </location>
</feature>
<keyword evidence="1" id="KW-1133">Transmembrane helix</keyword>
<dbReference type="Pfam" id="PF05437">
    <property type="entry name" value="AzlD"/>
    <property type="match status" value="1"/>
</dbReference>
<protein>
    <submittedName>
        <fullName evidence="2">Branched-chain amino acid transport</fullName>
    </submittedName>
</protein>
<evidence type="ECO:0000313" key="2">
    <source>
        <dbReference type="EMBL" id="KNZ70416.1"/>
    </source>
</evidence>
<accession>A0A0L6W4N7</accession>
<dbReference type="AlphaFoldDB" id="A0A0L6W4N7"/>
<keyword evidence="1" id="KW-0472">Membrane</keyword>
<dbReference type="InterPro" id="IPR008407">
    <property type="entry name" value="Brnchd-chn_aa_trnsp_AzlD"/>
</dbReference>
<organism evidence="2 3">
    <name type="scientific">Thermincola ferriacetica</name>
    <dbReference type="NCBI Taxonomy" id="281456"/>
    <lineage>
        <taxon>Bacteria</taxon>
        <taxon>Bacillati</taxon>
        <taxon>Bacillota</taxon>
        <taxon>Clostridia</taxon>
        <taxon>Eubacteriales</taxon>
        <taxon>Thermincolaceae</taxon>
        <taxon>Thermincola</taxon>
    </lineage>
</organism>
<feature type="transmembrane region" description="Helical" evidence="1">
    <location>
        <begin position="6"/>
        <end position="29"/>
    </location>
</feature>
<sequence length="106" mass="11721">MSGQAKIYLLILGMWVVNYLPRLLPMVILSKMKIPQPVIDWLGFIPAAVLAAIIVPSVVMPDGQMNVSLHNDFLITSIPAFLIAIKTRNMVWTLVTGMFVMALVAK</sequence>
<evidence type="ECO:0000313" key="3">
    <source>
        <dbReference type="Proteomes" id="UP000037175"/>
    </source>
</evidence>
<dbReference type="Proteomes" id="UP000037175">
    <property type="component" value="Unassembled WGS sequence"/>
</dbReference>
<proteinExistence type="predicted"/>
<gene>
    <name evidence="2" type="ORF">Tfer_0982</name>
</gene>
<keyword evidence="3" id="KW-1185">Reference proteome</keyword>
<keyword evidence="1" id="KW-0812">Transmembrane</keyword>
<feature type="transmembrane region" description="Helical" evidence="1">
    <location>
        <begin position="80"/>
        <end position="105"/>
    </location>
</feature>
<reference evidence="3" key="1">
    <citation type="submission" date="2015-07" db="EMBL/GenBank/DDBJ databases">
        <title>Complete Genome of Thermincola ferriacetica strain Z-0001T.</title>
        <authorList>
            <person name="Lusk B."/>
            <person name="Badalamenti J.P."/>
            <person name="Parameswaran P."/>
            <person name="Bond D.R."/>
            <person name="Torres C.I."/>
        </authorList>
    </citation>
    <scope>NUCLEOTIDE SEQUENCE [LARGE SCALE GENOMIC DNA]</scope>
    <source>
        <strain evidence="3">Z-0001</strain>
    </source>
</reference>
<name>A0A0L6W4N7_9FIRM</name>
<evidence type="ECO:0000256" key="1">
    <source>
        <dbReference type="SAM" id="Phobius"/>
    </source>
</evidence>
<comment type="caution">
    <text evidence="2">The sequence shown here is derived from an EMBL/GenBank/DDBJ whole genome shotgun (WGS) entry which is preliminary data.</text>
</comment>
<dbReference type="RefSeq" id="WP_052217117.1">
    <property type="nucleotide sequence ID" value="NZ_LGTE01000004.1"/>
</dbReference>